<evidence type="ECO:0000313" key="2">
    <source>
        <dbReference type="Proteomes" id="UP001589894"/>
    </source>
</evidence>
<name>A0ABV6NZ78_9ACTN</name>
<reference evidence="1 2" key="1">
    <citation type="submission" date="2024-09" db="EMBL/GenBank/DDBJ databases">
        <authorList>
            <person name="Sun Q."/>
            <person name="Mori K."/>
        </authorList>
    </citation>
    <scope>NUCLEOTIDE SEQUENCE [LARGE SCALE GENOMIC DNA]</scope>
    <source>
        <strain evidence="1 2">TBRC 2205</strain>
    </source>
</reference>
<dbReference type="Gene3D" id="1.10.600.10">
    <property type="entry name" value="Farnesyl Diphosphate Synthase"/>
    <property type="match status" value="1"/>
</dbReference>
<dbReference type="InterPro" id="IPR008949">
    <property type="entry name" value="Isoprenoid_synthase_dom_sf"/>
</dbReference>
<keyword evidence="2" id="KW-1185">Reference proteome</keyword>
<accession>A0ABV6NZ78</accession>
<organism evidence="1 2">
    <name type="scientific">Plantactinospora siamensis</name>
    <dbReference type="NCBI Taxonomy" id="555372"/>
    <lineage>
        <taxon>Bacteria</taxon>
        <taxon>Bacillati</taxon>
        <taxon>Actinomycetota</taxon>
        <taxon>Actinomycetes</taxon>
        <taxon>Micromonosporales</taxon>
        <taxon>Micromonosporaceae</taxon>
        <taxon>Plantactinospora</taxon>
    </lineage>
</organism>
<dbReference type="Pfam" id="PF19086">
    <property type="entry name" value="Terpene_syn_C_2"/>
    <property type="match status" value="1"/>
</dbReference>
<dbReference type="Proteomes" id="UP001589894">
    <property type="component" value="Unassembled WGS sequence"/>
</dbReference>
<gene>
    <name evidence="1" type="ORF">ACFFHU_18075</name>
</gene>
<dbReference type="SUPFAM" id="SSF48576">
    <property type="entry name" value="Terpenoid synthases"/>
    <property type="match status" value="1"/>
</dbReference>
<comment type="caution">
    <text evidence="1">The sequence shown here is derived from an EMBL/GenBank/DDBJ whole genome shotgun (WGS) entry which is preliminary data.</text>
</comment>
<protein>
    <submittedName>
        <fullName evidence="1">Terpene synthase family protein</fullName>
    </submittedName>
</protein>
<dbReference type="EMBL" id="JBHLUE010000016">
    <property type="protein sequence ID" value="MFC0566034.1"/>
    <property type="molecule type" value="Genomic_DNA"/>
</dbReference>
<proteinExistence type="predicted"/>
<sequence>MLDILATDMTAAADQGRICALAARGQRELTAYAHRHPRLFPAEPFDATLFGAISSAMAFGAPDRSPAELGFANRCVLWGFAVDWLIDSVATSRTEIEALAARCLAVADGAQPEPGDDLGRLLADQRDELADRPGFARARLCWRTELDNVLTAMAREWSWRERSAAGALPTLDEYLDNADNLGCTVVNVAYWIRIGDADVADRLPALVAASGAVQRALRLVNDLGTYERDLRWGDLNSIMVAGDRSAVERRLDELVGECHERLGALRTHRPAEAAYLSRQLGFSTGFYQLGDFWVADR</sequence>
<evidence type="ECO:0000313" key="1">
    <source>
        <dbReference type="EMBL" id="MFC0566034.1"/>
    </source>
</evidence>
<dbReference type="RefSeq" id="WP_377340406.1">
    <property type="nucleotide sequence ID" value="NZ_JBHLUE010000016.1"/>
</dbReference>